<name>A0A0A9F599_ARUDO</name>
<feature type="region of interest" description="Disordered" evidence="1">
    <location>
        <begin position="1"/>
        <end position="51"/>
    </location>
</feature>
<dbReference type="AlphaFoldDB" id="A0A0A9F599"/>
<feature type="compositionally biased region" description="Polar residues" evidence="1">
    <location>
        <begin position="1"/>
        <end position="18"/>
    </location>
</feature>
<reference evidence="2" key="1">
    <citation type="submission" date="2014-09" db="EMBL/GenBank/DDBJ databases">
        <authorList>
            <person name="Magalhaes I.L.F."/>
            <person name="Oliveira U."/>
            <person name="Santos F.R."/>
            <person name="Vidigal T.H.D.A."/>
            <person name="Brescovit A.D."/>
            <person name="Santos A.J."/>
        </authorList>
    </citation>
    <scope>NUCLEOTIDE SEQUENCE</scope>
    <source>
        <tissue evidence="2">Shoot tissue taken approximately 20 cm above the soil surface</tissue>
    </source>
</reference>
<feature type="compositionally biased region" description="Polar residues" evidence="1">
    <location>
        <begin position="38"/>
        <end position="51"/>
    </location>
</feature>
<organism evidence="2">
    <name type="scientific">Arundo donax</name>
    <name type="common">Giant reed</name>
    <name type="synonym">Donax arundinaceus</name>
    <dbReference type="NCBI Taxonomy" id="35708"/>
    <lineage>
        <taxon>Eukaryota</taxon>
        <taxon>Viridiplantae</taxon>
        <taxon>Streptophyta</taxon>
        <taxon>Embryophyta</taxon>
        <taxon>Tracheophyta</taxon>
        <taxon>Spermatophyta</taxon>
        <taxon>Magnoliopsida</taxon>
        <taxon>Liliopsida</taxon>
        <taxon>Poales</taxon>
        <taxon>Poaceae</taxon>
        <taxon>PACMAD clade</taxon>
        <taxon>Arundinoideae</taxon>
        <taxon>Arundineae</taxon>
        <taxon>Arundo</taxon>
    </lineage>
</organism>
<reference evidence="2" key="2">
    <citation type="journal article" date="2015" name="Data Brief">
        <title>Shoot transcriptome of the giant reed, Arundo donax.</title>
        <authorList>
            <person name="Barrero R.A."/>
            <person name="Guerrero F.D."/>
            <person name="Moolhuijzen P."/>
            <person name="Goolsby J.A."/>
            <person name="Tidwell J."/>
            <person name="Bellgard S.E."/>
            <person name="Bellgard M.I."/>
        </authorList>
    </citation>
    <scope>NUCLEOTIDE SEQUENCE</scope>
    <source>
        <tissue evidence="2">Shoot tissue taken approximately 20 cm above the soil surface</tissue>
    </source>
</reference>
<proteinExistence type="predicted"/>
<dbReference type="EMBL" id="GBRH01191502">
    <property type="protein sequence ID" value="JAE06394.1"/>
    <property type="molecule type" value="Transcribed_RNA"/>
</dbReference>
<sequence>MDSKIYTASNRNQMQLKPSNPIHRSILTRMKKRKKLGPSSSLPTRMQPFHT</sequence>
<evidence type="ECO:0000256" key="1">
    <source>
        <dbReference type="SAM" id="MobiDB-lite"/>
    </source>
</evidence>
<accession>A0A0A9F599</accession>
<evidence type="ECO:0000313" key="2">
    <source>
        <dbReference type="EMBL" id="JAE06394.1"/>
    </source>
</evidence>
<protein>
    <submittedName>
        <fullName evidence="2">Uncharacterized protein</fullName>
    </submittedName>
</protein>